<dbReference type="AlphaFoldDB" id="A0A9N9PYK2"/>
<accession>A0A9N9PYK2</accession>
<organism evidence="1 2">
    <name type="scientific">Hymenoscyphus fraxineus</name>
    <dbReference type="NCBI Taxonomy" id="746836"/>
    <lineage>
        <taxon>Eukaryota</taxon>
        <taxon>Fungi</taxon>
        <taxon>Dikarya</taxon>
        <taxon>Ascomycota</taxon>
        <taxon>Pezizomycotina</taxon>
        <taxon>Leotiomycetes</taxon>
        <taxon>Helotiales</taxon>
        <taxon>Helotiaceae</taxon>
        <taxon>Hymenoscyphus</taxon>
    </lineage>
</organism>
<sequence length="83" mass="9576">MCPGTILPFARGPKVHFPLVLPLYYTWTRIGDFAMVAPITRREPVNPHNLITDLNRTPETALRISRVFFRALRLAEYEDIVLP</sequence>
<dbReference type="Proteomes" id="UP000696280">
    <property type="component" value="Unassembled WGS sequence"/>
</dbReference>
<reference evidence="1" key="1">
    <citation type="submission" date="2021-07" db="EMBL/GenBank/DDBJ databases">
        <authorList>
            <person name="Durling M."/>
        </authorList>
    </citation>
    <scope>NUCLEOTIDE SEQUENCE</scope>
</reference>
<protein>
    <submittedName>
        <fullName evidence="1">Uncharacterized protein</fullName>
    </submittedName>
</protein>
<evidence type="ECO:0000313" key="2">
    <source>
        <dbReference type="Proteomes" id="UP000696280"/>
    </source>
</evidence>
<evidence type="ECO:0000313" key="1">
    <source>
        <dbReference type="EMBL" id="CAG8960068.1"/>
    </source>
</evidence>
<dbReference type="EMBL" id="CAJVRL010000096">
    <property type="protein sequence ID" value="CAG8960068.1"/>
    <property type="molecule type" value="Genomic_DNA"/>
</dbReference>
<keyword evidence="2" id="KW-1185">Reference proteome</keyword>
<name>A0A9N9PYK2_9HELO</name>
<gene>
    <name evidence="1" type="ORF">HYFRA_00010546</name>
</gene>
<comment type="caution">
    <text evidence="1">The sequence shown here is derived from an EMBL/GenBank/DDBJ whole genome shotgun (WGS) entry which is preliminary data.</text>
</comment>
<proteinExistence type="predicted"/>